<evidence type="ECO:0000313" key="3">
    <source>
        <dbReference type="Proteomes" id="UP000188184"/>
    </source>
</evidence>
<dbReference type="AlphaFoldDB" id="A0A1Q2L0D1"/>
<keyword evidence="1" id="KW-0732">Signal</keyword>
<reference evidence="2 3" key="1">
    <citation type="submission" date="2017-02" db="EMBL/GenBank/DDBJ databases">
        <title>The complete genomic sequence of a novel cold adapted crude oil-degrading bacterium Planococcus qaidamina Y42.</title>
        <authorList>
            <person name="Yang R."/>
        </authorList>
    </citation>
    <scope>NUCLEOTIDE SEQUENCE [LARGE SCALE GENOMIC DNA]</scope>
    <source>
        <strain evidence="2 3">Y42</strain>
    </source>
</reference>
<gene>
    <name evidence="2" type="ORF">B0X71_09855</name>
</gene>
<dbReference type="RefSeq" id="WP_077589239.1">
    <property type="nucleotide sequence ID" value="NZ_CP019640.1"/>
</dbReference>
<organism evidence="2 3">
    <name type="scientific">Planococcus lenghuensis</name>
    <dbReference type="NCBI Taxonomy" id="2213202"/>
    <lineage>
        <taxon>Bacteria</taxon>
        <taxon>Bacillati</taxon>
        <taxon>Bacillota</taxon>
        <taxon>Bacilli</taxon>
        <taxon>Bacillales</taxon>
        <taxon>Caryophanaceae</taxon>
        <taxon>Planococcus</taxon>
    </lineage>
</organism>
<keyword evidence="3" id="KW-1185">Reference proteome</keyword>
<feature type="signal peptide" evidence="1">
    <location>
        <begin position="1"/>
        <end position="26"/>
    </location>
</feature>
<evidence type="ECO:0000313" key="2">
    <source>
        <dbReference type="EMBL" id="AQQ53352.1"/>
    </source>
</evidence>
<proteinExistence type="predicted"/>
<dbReference type="KEGG" id="pmar:B0X71_09855"/>
<protein>
    <recommendedName>
        <fullName evidence="4">Pentapeptide MXKDX repeat protein</fullName>
    </recommendedName>
</protein>
<name>A0A1Q2L0D1_9BACL</name>
<dbReference type="Proteomes" id="UP000188184">
    <property type="component" value="Chromosome"/>
</dbReference>
<feature type="chain" id="PRO_5013111820" description="Pentapeptide MXKDX repeat protein" evidence="1">
    <location>
        <begin position="27"/>
        <end position="82"/>
    </location>
</feature>
<evidence type="ECO:0008006" key="4">
    <source>
        <dbReference type="Google" id="ProtNLM"/>
    </source>
</evidence>
<evidence type="ECO:0000256" key="1">
    <source>
        <dbReference type="SAM" id="SignalP"/>
    </source>
</evidence>
<sequence>MKLKKAPLVFSFALSTLLVTGTTGFASGGSSMMNASDTGMMNMMESEGMAGMMKAMHSPEGQEMMKACGDFMASVDEEQEVK</sequence>
<accession>A0A1Q2L0D1</accession>
<dbReference type="EMBL" id="CP019640">
    <property type="protein sequence ID" value="AQQ53352.1"/>
    <property type="molecule type" value="Genomic_DNA"/>
</dbReference>
<dbReference type="OrthoDB" id="2927846at2"/>